<name>A0A1G5F3V1_9FIRM</name>
<feature type="transmembrane region" description="Helical" evidence="1">
    <location>
        <begin position="32"/>
        <end position="52"/>
    </location>
</feature>
<evidence type="ECO:0000313" key="2">
    <source>
        <dbReference type="EMBL" id="SCY33903.1"/>
    </source>
</evidence>
<keyword evidence="1" id="KW-0472">Membrane</keyword>
<dbReference type="AlphaFoldDB" id="A0A1G5F3V1"/>
<dbReference type="EMBL" id="FMUR01000013">
    <property type="protein sequence ID" value="SCY33903.1"/>
    <property type="molecule type" value="Genomic_DNA"/>
</dbReference>
<proteinExistence type="predicted"/>
<evidence type="ECO:0000313" key="3">
    <source>
        <dbReference type="Proteomes" id="UP000183047"/>
    </source>
</evidence>
<keyword evidence="1" id="KW-1133">Transmembrane helix</keyword>
<sequence length="266" mass="30441">MIVLFVNFFDLFSLTPYNYDMSRKNFNYKNKIIILALLLVTVFCFAGCGDFLSQFEETEEISSGLATVSDVMNGFVSDASSYLESEFGVGIEIEGFNDADSEAKKKIKKGVEKAKEVKENLEEEGILSDPSDIELHDVDGKGKNYAFTYGDEEFSAVYTKDNWKIVDSYKIENNEDMKIICSALIEEHQVHGRDMESYRTPDDMAYEWEQHNIAYAFLPDDNRWKAKTKDVDLNPADQGLSFTEIYEQQTGKELTIDELMKHMKEG</sequence>
<dbReference type="Proteomes" id="UP000183047">
    <property type="component" value="Unassembled WGS sequence"/>
</dbReference>
<gene>
    <name evidence="2" type="ORF">SAMN02910451_02236</name>
</gene>
<reference evidence="3" key="1">
    <citation type="submission" date="2016-10" db="EMBL/GenBank/DDBJ databases">
        <authorList>
            <person name="Varghese N."/>
            <person name="Submissions S."/>
        </authorList>
    </citation>
    <scope>NUCLEOTIDE SEQUENCE [LARGE SCALE GENOMIC DNA]</scope>
    <source>
        <strain evidence="3">XBD2006</strain>
    </source>
</reference>
<keyword evidence="3" id="KW-1185">Reference proteome</keyword>
<keyword evidence="1" id="KW-0812">Transmembrane</keyword>
<evidence type="ECO:0000256" key="1">
    <source>
        <dbReference type="SAM" id="Phobius"/>
    </source>
</evidence>
<accession>A0A1G5F3V1</accession>
<organism evidence="2 3">
    <name type="scientific">Butyrivibrio hungatei</name>
    <dbReference type="NCBI Taxonomy" id="185008"/>
    <lineage>
        <taxon>Bacteria</taxon>
        <taxon>Bacillati</taxon>
        <taxon>Bacillota</taxon>
        <taxon>Clostridia</taxon>
        <taxon>Lachnospirales</taxon>
        <taxon>Lachnospiraceae</taxon>
        <taxon>Butyrivibrio</taxon>
    </lineage>
</organism>
<protein>
    <submittedName>
        <fullName evidence="2">Uncharacterized protein</fullName>
    </submittedName>
</protein>